<reference evidence="12 13" key="1">
    <citation type="submission" date="2017-10" db="EMBL/GenBank/DDBJ databases">
        <title>Massilia psychrophilum sp. nov., a novel purple-pigmented bacterium isolated from Tianshan glacier, Xinjiang Municipality, China.</title>
        <authorList>
            <person name="Wang H."/>
        </authorList>
    </citation>
    <scope>NUCLEOTIDE SEQUENCE [LARGE SCALE GENOMIC DNA]</scope>
    <source>
        <strain evidence="12 13">JCM 30074</strain>
    </source>
</reference>
<sequence>MGGRYTAVFYAPDGVNATAIGASLFAAVDEVDRQMSSWNPASELCRLNAAPLDCWIDVPAQLAEVLETGVRIGLQSKDSFDIGMGDLVEQWGFGPSSGASSAPSPLPAAGSYRPASATLEIDRARCKVRKRASIAIDLSGIAKGYGVDRLAHCMDGWGIASYLVGIDGEMRARGRKPDGQAWAVAIEAPAYGVREVSGVMELQDAAIATSGDYRRWVEFDGQRHAHTMNPATQKPLSNQLAAVTVLAATCMLADAWATALLVLGERDGLALARQRGMDALFVLRQGEQLQEILVIGGKLCDPG</sequence>
<evidence type="ECO:0000256" key="3">
    <source>
        <dbReference type="ARBA" id="ARBA00022630"/>
    </source>
</evidence>
<proteinExistence type="inferred from homology"/>
<protein>
    <recommendedName>
        <fullName evidence="2 10">FAD:protein FMN transferase</fullName>
        <ecNumber evidence="1 10">2.7.1.180</ecNumber>
    </recommendedName>
    <alternativeName>
        <fullName evidence="8 10">Flavin transferase</fullName>
    </alternativeName>
</protein>
<evidence type="ECO:0000256" key="4">
    <source>
        <dbReference type="ARBA" id="ARBA00022679"/>
    </source>
</evidence>
<comment type="catalytic activity">
    <reaction evidence="9 10">
        <text>L-threonyl-[protein] + FAD = FMN-L-threonyl-[protein] + AMP + H(+)</text>
        <dbReference type="Rhea" id="RHEA:36847"/>
        <dbReference type="Rhea" id="RHEA-COMP:11060"/>
        <dbReference type="Rhea" id="RHEA-COMP:11061"/>
        <dbReference type="ChEBI" id="CHEBI:15378"/>
        <dbReference type="ChEBI" id="CHEBI:30013"/>
        <dbReference type="ChEBI" id="CHEBI:57692"/>
        <dbReference type="ChEBI" id="CHEBI:74257"/>
        <dbReference type="ChEBI" id="CHEBI:456215"/>
        <dbReference type="EC" id="2.7.1.180"/>
    </reaction>
</comment>
<comment type="cofactor">
    <cofactor evidence="11">
        <name>Mg(2+)</name>
        <dbReference type="ChEBI" id="CHEBI:18420"/>
    </cofactor>
    <cofactor evidence="11">
        <name>Mn(2+)</name>
        <dbReference type="ChEBI" id="CHEBI:29035"/>
    </cofactor>
    <text evidence="11">Magnesium. Can also use manganese.</text>
</comment>
<evidence type="ECO:0000256" key="9">
    <source>
        <dbReference type="ARBA" id="ARBA00048540"/>
    </source>
</evidence>
<feature type="binding site" evidence="11">
    <location>
        <position position="258"/>
    </location>
    <ligand>
        <name>Mg(2+)</name>
        <dbReference type="ChEBI" id="CHEBI:18420"/>
    </ligand>
</feature>
<evidence type="ECO:0000256" key="2">
    <source>
        <dbReference type="ARBA" id="ARBA00016337"/>
    </source>
</evidence>
<comment type="similarity">
    <text evidence="10">Belongs to the ApbE family.</text>
</comment>
<dbReference type="Gene3D" id="3.10.520.10">
    <property type="entry name" value="ApbE-like domains"/>
    <property type="match status" value="1"/>
</dbReference>
<feature type="binding site" evidence="11">
    <location>
        <position position="254"/>
    </location>
    <ligand>
        <name>Mg(2+)</name>
        <dbReference type="ChEBI" id="CHEBI:18420"/>
    </ligand>
</feature>
<dbReference type="PANTHER" id="PTHR30040">
    <property type="entry name" value="THIAMINE BIOSYNTHESIS LIPOPROTEIN APBE"/>
    <property type="match status" value="1"/>
</dbReference>
<dbReference type="PIRSF" id="PIRSF006268">
    <property type="entry name" value="ApbE"/>
    <property type="match status" value="1"/>
</dbReference>
<dbReference type="InterPro" id="IPR003374">
    <property type="entry name" value="ApbE-like_sf"/>
</dbReference>
<dbReference type="SUPFAM" id="SSF143631">
    <property type="entry name" value="ApbE-like"/>
    <property type="match status" value="1"/>
</dbReference>
<dbReference type="AlphaFoldDB" id="A0A2G8T7I7"/>
<keyword evidence="3 10" id="KW-0285">Flavoprotein</keyword>
<feature type="binding site" evidence="11">
    <location>
        <position position="140"/>
    </location>
    <ligand>
        <name>Mg(2+)</name>
        <dbReference type="ChEBI" id="CHEBI:18420"/>
    </ligand>
</feature>
<accession>A0A2G8T7I7</accession>
<keyword evidence="13" id="KW-1185">Reference proteome</keyword>
<organism evidence="12 13">
    <name type="scientific">Massilia eurypsychrophila</name>
    <dbReference type="NCBI Taxonomy" id="1485217"/>
    <lineage>
        <taxon>Bacteria</taxon>
        <taxon>Pseudomonadati</taxon>
        <taxon>Pseudomonadota</taxon>
        <taxon>Betaproteobacteria</taxon>
        <taxon>Burkholderiales</taxon>
        <taxon>Oxalobacteraceae</taxon>
        <taxon>Telluria group</taxon>
        <taxon>Massilia</taxon>
    </lineage>
</organism>
<keyword evidence="7 10" id="KW-0460">Magnesium</keyword>
<evidence type="ECO:0000313" key="13">
    <source>
        <dbReference type="Proteomes" id="UP000230390"/>
    </source>
</evidence>
<dbReference type="GO" id="GO:0016740">
    <property type="term" value="F:transferase activity"/>
    <property type="evidence" value="ECO:0007669"/>
    <property type="project" value="UniProtKB-UniRule"/>
</dbReference>
<keyword evidence="5 10" id="KW-0479">Metal-binding</keyword>
<evidence type="ECO:0000256" key="11">
    <source>
        <dbReference type="PIRSR" id="PIRSR006268-2"/>
    </source>
</evidence>
<keyword evidence="6 10" id="KW-0274">FAD</keyword>
<evidence type="ECO:0000313" key="12">
    <source>
        <dbReference type="EMBL" id="PIL42026.1"/>
    </source>
</evidence>
<dbReference type="EC" id="2.7.1.180" evidence="1 10"/>
<dbReference type="PANTHER" id="PTHR30040:SF2">
    <property type="entry name" value="FAD:PROTEIN FMN TRANSFERASE"/>
    <property type="match status" value="1"/>
</dbReference>
<dbReference type="Pfam" id="PF02424">
    <property type="entry name" value="ApbE"/>
    <property type="match status" value="1"/>
</dbReference>
<evidence type="ECO:0000256" key="6">
    <source>
        <dbReference type="ARBA" id="ARBA00022827"/>
    </source>
</evidence>
<comment type="caution">
    <text evidence="12">The sequence shown here is derived from an EMBL/GenBank/DDBJ whole genome shotgun (WGS) entry which is preliminary data.</text>
</comment>
<dbReference type="OrthoDB" id="9778595at2"/>
<dbReference type="Proteomes" id="UP000230390">
    <property type="component" value="Unassembled WGS sequence"/>
</dbReference>
<evidence type="ECO:0000256" key="1">
    <source>
        <dbReference type="ARBA" id="ARBA00011955"/>
    </source>
</evidence>
<evidence type="ECO:0000256" key="5">
    <source>
        <dbReference type="ARBA" id="ARBA00022723"/>
    </source>
</evidence>
<gene>
    <name evidence="12" type="ORF">CR105_26550</name>
</gene>
<evidence type="ECO:0000256" key="10">
    <source>
        <dbReference type="PIRNR" id="PIRNR006268"/>
    </source>
</evidence>
<name>A0A2G8T7I7_9BURK</name>
<keyword evidence="4 10" id="KW-0808">Transferase</keyword>
<evidence type="ECO:0000256" key="8">
    <source>
        <dbReference type="ARBA" id="ARBA00031306"/>
    </source>
</evidence>
<dbReference type="InterPro" id="IPR024932">
    <property type="entry name" value="ApbE"/>
</dbReference>
<dbReference type="EMBL" id="PDOC01000042">
    <property type="protein sequence ID" value="PIL42026.1"/>
    <property type="molecule type" value="Genomic_DNA"/>
</dbReference>
<evidence type="ECO:0000256" key="7">
    <source>
        <dbReference type="ARBA" id="ARBA00022842"/>
    </source>
</evidence>
<dbReference type="GO" id="GO:0046872">
    <property type="term" value="F:metal ion binding"/>
    <property type="evidence" value="ECO:0007669"/>
    <property type="project" value="UniProtKB-UniRule"/>
</dbReference>